<evidence type="ECO:0000256" key="1">
    <source>
        <dbReference type="SAM" id="MobiDB-lite"/>
    </source>
</evidence>
<feature type="signal peptide" evidence="3">
    <location>
        <begin position="1"/>
        <end position="25"/>
    </location>
</feature>
<dbReference type="Proteomes" id="UP000000560">
    <property type="component" value="Chromosome II"/>
</dbReference>
<keyword evidence="2" id="KW-0812">Transmembrane</keyword>
<feature type="region of interest" description="Disordered" evidence="1">
    <location>
        <begin position="259"/>
        <end position="287"/>
    </location>
</feature>
<sequence>MHTSQLLQTAISIVAFLSQCRLADATPLGPSGTEGGSLEQRSCDNPCGYYSQLCCASDETCITDENNQAVCSSSSSGSGSGGGTWETYSTTWVVTETDVETRTSVWSSWVAAPTSTSGSCRSDLGESECGSDCCSASEVCSSDKKCVLAATTSIWATDTGTATAPVRPTDSSTVTETATTTQAFETPVTTDGSPALGVDAPDDGGLSGGAIAGIVIGTLAGVFLLFLLCLCLCARGLLNSILACLGIGRRRREETYVEEHHSHHTHRPGRTWFGTRPSGPSHEGENRSGWGKLATIGIVLGAIALCLGLKRKKDHSDEKSSTSYTYPSYYSYYTSTIFSERELRPTNPTEQAIRTIEVPGITINDDTLKVDDMIP</sequence>
<dbReference type="eggNOG" id="ENOG502SK6S">
    <property type="taxonomic scope" value="Eukaryota"/>
</dbReference>
<keyword evidence="3" id="KW-0732">Signal</keyword>
<dbReference type="AlphaFoldDB" id="Q5B710"/>
<dbReference type="RefSeq" id="XP_661274.1">
    <property type="nucleotide sequence ID" value="XM_656182.1"/>
</dbReference>
<dbReference type="GeneID" id="2873094"/>
<feature type="chain" id="PRO_5010259473" evidence="3">
    <location>
        <begin position="26"/>
        <end position="375"/>
    </location>
</feature>
<reference evidence="5" key="1">
    <citation type="journal article" date="2005" name="Nature">
        <title>Sequencing of Aspergillus nidulans and comparative analysis with A. fumigatus and A. oryzae.</title>
        <authorList>
            <person name="Galagan J.E."/>
            <person name="Calvo S.E."/>
            <person name="Cuomo C."/>
            <person name="Ma L.J."/>
            <person name="Wortman J.R."/>
            <person name="Batzoglou S."/>
            <person name="Lee S.I."/>
            <person name="Basturkmen M."/>
            <person name="Spevak C.C."/>
            <person name="Clutterbuck J."/>
            <person name="Kapitonov V."/>
            <person name="Jurka J."/>
            <person name="Scazzocchio C."/>
            <person name="Farman M."/>
            <person name="Butler J."/>
            <person name="Purcell S."/>
            <person name="Harris S."/>
            <person name="Braus G.H."/>
            <person name="Draht O."/>
            <person name="Busch S."/>
            <person name="D'Enfert C."/>
            <person name="Bouchier C."/>
            <person name="Goldman G.H."/>
            <person name="Bell-Pedersen D."/>
            <person name="Griffiths-Jones S."/>
            <person name="Doonan J.H."/>
            <person name="Yu J."/>
            <person name="Vienken K."/>
            <person name="Pain A."/>
            <person name="Freitag M."/>
            <person name="Selker E.U."/>
            <person name="Archer D.B."/>
            <person name="Penalva M.A."/>
            <person name="Oakley B.R."/>
            <person name="Momany M."/>
            <person name="Tanaka T."/>
            <person name="Kumagai T."/>
            <person name="Asai K."/>
            <person name="Machida M."/>
            <person name="Nierman W.C."/>
            <person name="Denning D.W."/>
            <person name="Caddick M."/>
            <person name="Hynes M."/>
            <person name="Paoletti M."/>
            <person name="Fischer R."/>
            <person name="Miller B."/>
            <person name="Dyer P."/>
            <person name="Sachs M.S."/>
            <person name="Osmani S.A."/>
            <person name="Birren B.W."/>
        </authorList>
    </citation>
    <scope>NUCLEOTIDE SEQUENCE [LARGE SCALE GENOMIC DNA]</scope>
    <source>
        <strain evidence="5">FGSC A4 / ATCC 38163 / CBS 112.46 / NRRL 194 / M139</strain>
    </source>
</reference>
<dbReference type="EMBL" id="BN001302">
    <property type="protein sequence ID" value="CBF75646.1"/>
    <property type="molecule type" value="Genomic_DNA"/>
</dbReference>
<name>Q5B710_EMENI</name>
<dbReference type="OrthoDB" id="5425848at2759"/>
<keyword evidence="2" id="KW-1133">Transmembrane helix</keyword>
<organism evidence="4 5">
    <name type="scientific">Emericella nidulans (strain FGSC A4 / ATCC 38163 / CBS 112.46 / NRRL 194 / M139)</name>
    <name type="common">Aspergillus nidulans</name>
    <dbReference type="NCBI Taxonomy" id="227321"/>
    <lineage>
        <taxon>Eukaryota</taxon>
        <taxon>Fungi</taxon>
        <taxon>Dikarya</taxon>
        <taxon>Ascomycota</taxon>
        <taxon>Pezizomycotina</taxon>
        <taxon>Eurotiomycetes</taxon>
        <taxon>Eurotiomycetidae</taxon>
        <taxon>Eurotiales</taxon>
        <taxon>Aspergillaceae</taxon>
        <taxon>Aspergillus</taxon>
        <taxon>Aspergillus subgen. Nidulantes</taxon>
    </lineage>
</organism>
<evidence type="ECO:0000313" key="5">
    <source>
        <dbReference type="Proteomes" id="UP000000560"/>
    </source>
</evidence>
<evidence type="ECO:0000313" key="4">
    <source>
        <dbReference type="EMBL" id="CBF75646.1"/>
    </source>
</evidence>
<accession>C8V3T7</accession>
<proteinExistence type="predicted"/>
<reference evidence="5" key="2">
    <citation type="journal article" date="2009" name="Fungal Genet. Biol.">
        <title>The 2008 update of the Aspergillus nidulans genome annotation: a community effort.</title>
        <authorList>
            <person name="Wortman J.R."/>
            <person name="Gilsenan J.M."/>
            <person name="Joardar V."/>
            <person name="Deegan J."/>
            <person name="Clutterbuck J."/>
            <person name="Andersen M.R."/>
            <person name="Archer D."/>
            <person name="Bencina M."/>
            <person name="Braus G."/>
            <person name="Coutinho P."/>
            <person name="von Dohren H."/>
            <person name="Doonan J."/>
            <person name="Driessen A.J."/>
            <person name="Durek P."/>
            <person name="Espeso E."/>
            <person name="Fekete E."/>
            <person name="Flipphi M."/>
            <person name="Estrada C.G."/>
            <person name="Geysens S."/>
            <person name="Goldman G."/>
            <person name="de Groot P.W."/>
            <person name="Hansen K."/>
            <person name="Harris S.D."/>
            <person name="Heinekamp T."/>
            <person name="Helmstaedt K."/>
            <person name="Henrissat B."/>
            <person name="Hofmann G."/>
            <person name="Homan T."/>
            <person name="Horio T."/>
            <person name="Horiuchi H."/>
            <person name="James S."/>
            <person name="Jones M."/>
            <person name="Karaffa L."/>
            <person name="Karanyi Z."/>
            <person name="Kato M."/>
            <person name="Keller N."/>
            <person name="Kelly D.E."/>
            <person name="Kiel J.A."/>
            <person name="Kim J.M."/>
            <person name="van der Klei I.J."/>
            <person name="Klis F.M."/>
            <person name="Kovalchuk A."/>
            <person name="Krasevec N."/>
            <person name="Kubicek C.P."/>
            <person name="Liu B."/>
            <person name="Maccabe A."/>
            <person name="Meyer V."/>
            <person name="Mirabito P."/>
            <person name="Miskei M."/>
            <person name="Mos M."/>
            <person name="Mullins J."/>
            <person name="Nelson D.R."/>
            <person name="Nielsen J."/>
            <person name="Oakley B.R."/>
            <person name="Osmani S.A."/>
            <person name="Pakula T."/>
            <person name="Paszewski A."/>
            <person name="Paulsen I."/>
            <person name="Pilsyk S."/>
            <person name="Pocsi I."/>
            <person name="Punt P.J."/>
            <person name="Ram A.F."/>
            <person name="Ren Q."/>
            <person name="Robellet X."/>
            <person name="Robson G."/>
            <person name="Seiboth B."/>
            <person name="van Solingen P."/>
            <person name="Specht T."/>
            <person name="Sun J."/>
            <person name="Taheri-Talesh N."/>
            <person name="Takeshita N."/>
            <person name="Ussery D."/>
            <person name="vanKuyk P.A."/>
            <person name="Visser H."/>
            <person name="van de Vondervoort P.J."/>
            <person name="de Vries R.P."/>
            <person name="Walton J."/>
            <person name="Xiang X."/>
            <person name="Xiong Y."/>
            <person name="Zeng A.P."/>
            <person name="Brandt B.W."/>
            <person name="Cornell M.J."/>
            <person name="van den Hondel C.A."/>
            <person name="Visser J."/>
            <person name="Oliver S.G."/>
            <person name="Turner G."/>
        </authorList>
    </citation>
    <scope>GENOME REANNOTATION</scope>
    <source>
        <strain evidence="5">FGSC A4 / ATCC 38163 / CBS 112.46 / NRRL 194 / M139</strain>
    </source>
</reference>
<dbReference type="OMA" id="QYSAPYR"/>
<accession>Q5B710</accession>
<evidence type="ECO:0000256" key="2">
    <source>
        <dbReference type="SAM" id="Phobius"/>
    </source>
</evidence>
<keyword evidence="5" id="KW-1185">Reference proteome</keyword>
<gene>
    <name evidence="4" type="ORF">ANIA_03670</name>
</gene>
<keyword evidence="2" id="KW-0472">Membrane</keyword>
<protein>
    <submittedName>
        <fullName evidence="4">Uncharacterized protein</fullName>
    </submittedName>
</protein>
<evidence type="ECO:0000256" key="3">
    <source>
        <dbReference type="SAM" id="SignalP"/>
    </source>
</evidence>
<dbReference type="KEGG" id="ani:ANIA_03670"/>
<feature type="transmembrane region" description="Helical" evidence="2">
    <location>
        <begin position="210"/>
        <end position="233"/>
    </location>
</feature>
<dbReference type="HOGENOM" id="CLU_043314_1_0_1"/>
<dbReference type="InParanoid" id="Q5B710"/>